<dbReference type="GO" id="GO:0043758">
    <property type="term" value="F:acetate-CoA ligase (ADP-forming) activity"/>
    <property type="evidence" value="ECO:0007669"/>
    <property type="project" value="InterPro"/>
</dbReference>
<gene>
    <name evidence="2" type="ORF">UFOPK2242_00382</name>
</gene>
<dbReference type="Pfam" id="PF13607">
    <property type="entry name" value="Succ_CoA_lig"/>
    <property type="match status" value="1"/>
</dbReference>
<reference evidence="2" key="1">
    <citation type="submission" date="2020-05" db="EMBL/GenBank/DDBJ databases">
        <authorList>
            <person name="Chiriac C."/>
            <person name="Salcher M."/>
            <person name="Ghai R."/>
            <person name="Kavagutti S V."/>
        </authorList>
    </citation>
    <scope>NUCLEOTIDE SEQUENCE</scope>
</reference>
<accession>A0A6J6KL91</accession>
<evidence type="ECO:0000259" key="1">
    <source>
        <dbReference type="SMART" id="SM00881"/>
    </source>
</evidence>
<dbReference type="InterPro" id="IPR036291">
    <property type="entry name" value="NAD(P)-bd_dom_sf"/>
</dbReference>
<dbReference type="InterPro" id="IPR003781">
    <property type="entry name" value="CoA-bd"/>
</dbReference>
<proteinExistence type="predicted"/>
<feature type="domain" description="CoA-binding" evidence="1">
    <location>
        <begin position="11"/>
        <end position="108"/>
    </location>
</feature>
<dbReference type="Pfam" id="PF13380">
    <property type="entry name" value="CoA_binding_2"/>
    <property type="match status" value="1"/>
</dbReference>
<dbReference type="SMART" id="SM00881">
    <property type="entry name" value="CoA_binding"/>
    <property type="match status" value="1"/>
</dbReference>
<protein>
    <submittedName>
        <fullName evidence="2">Unannotated protein</fullName>
    </submittedName>
</protein>
<organism evidence="2">
    <name type="scientific">freshwater metagenome</name>
    <dbReference type="NCBI Taxonomy" id="449393"/>
    <lineage>
        <taxon>unclassified sequences</taxon>
        <taxon>metagenomes</taxon>
        <taxon>ecological metagenomes</taxon>
    </lineage>
</organism>
<sequence length="491" mass="51753">MTPPREGFKALFDPRGVVVAGASTHPGKFGFVALHNILSQGYAGEVYATNRDGGSILGIETVPSIDDLPSDAVVDLVFVCTPASGNEDLLRACFRRGIRAAFVTSAGYGESGEDGRIAEQRLVALADELGILLAGPNGQGVVSTPSRLCAQIVAPYPPAGRIGVASQSGNFVSSFLNYAYQTGVGISRAVSAGNAAALTVPDLLDFYASDDETDVSLAYVEGIADGRAFAERIRVVAEQKPLVLLKGGSTSGGQRAAASHTGALATDDRIFDGAVRQAGATRAANVEEAFEAAATFATQPLPKGPRVGVITTAGGWGVVTADAITRSSLELAILPDALRDAIDLLLPPRWSRNNPIDLAGGETRDTIPEILSLVAQEPSIDAIIYLGLGIQSNQATLMRNGSFYPDHGIERIVDYHERQDRRFAEAAAEISLAFGKPILTATELAIADPNNAGPRTVRETGKLCYASSNRAVSALEHLWQHARWRKQHGLI</sequence>
<name>A0A6J6KL91_9ZZZZ</name>
<dbReference type="InterPro" id="IPR032875">
    <property type="entry name" value="Succ_CoA_lig_flav_dom"/>
</dbReference>
<dbReference type="InterPro" id="IPR043938">
    <property type="entry name" value="Ligase_CoA_dom"/>
</dbReference>
<dbReference type="EMBL" id="CAEZWM010000029">
    <property type="protein sequence ID" value="CAB4650560.1"/>
    <property type="molecule type" value="Genomic_DNA"/>
</dbReference>
<dbReference type="Gene3D" id="3.40.50.261">
    <property type="entry name" value="Succinyl-CoA synthetase domains"/>
    <property type="match status" value="2"/>
</dbReference>
<dbReference type="AlphaFoldDB" id="A0A6J6KL91"/>
<dbReference type="Pfam" id="PF19045">
    <property type="entry name" value="Ligase_CoA_2"/>
    <property type="match status" value="1"/>
</dbReference>
<dbReference type="Gene3D" id="3.40.50.720">
    <property type="entry name" value="NAD(P)-binding Rossmann-like Domain"/>
    <property type="match status" value="1"/>
</dbReference>
<evidence type="ECO:0000313" key="2">
    <source>
        <dbReference type="EMBL" id="CAB4650560.1"/>
    </source>
</evidence>
<dbReference type="PANTHER" id="PTHR42793:SF1">
    <property type="entry name" value="PEPTIDYL-LYSINE N-ACETYLTRANSFERASE PATZ"/>
    <property type="match status" value="1"/>
</dbReference>
<dbReference type="InterPro" id="IPR016102">
    <property type="entry name" value="Succinyl-CoA_synth-like"/>
</dbReference>
<dbReference type="SUPFAM" id="SSF52210">
    <property type="entry name" value="Succinyl-CoA synthetase domains"/>
    <property type="match status" value="2"/>
</dbReference>
<dbReference type="SUPFAM" id="SSF51735">
    <property type="entry name" value="NAD(P)-binding Rossmann-fold domains"/>
    <property type="match status" value="1"/>
</dbReference>
<dbReference type="PANTHER" id="PTHR42793">
    <property type="entry name" value="COA BINDING DOMAIN CONTAINING PROTEIN"/>
    <property type="match status" value="1"/>
</dbReference>